<feature type="coiled-coil region" evidence="2">
    <location>
        <begin position="199"/>
        <end position="276"/>
    </location>
</feature>
<feature type="domain" description="Nephrocystin 3-like N-terminal" evidence="4">
    <location>
        <begin position="301"/>
        <end position="474"/>
    </location>
</feature>
<accession>A0A1L9PYG9</accession>
<dbReference type="InterPro" id="IPR056884">
    <property type="entry name" value="NPHP3-like_N"/>
</dbReference>
<organism evidence="5 6">
    <name type="scientific">Aspergillus versicolor CBS 583.65</name>
    <dbReference type="NCBI Taxonomy" id="1036611"/>
    <lineage>
        <taxon>Eukaryota</taxon>
        <taxon>Fungi</taxon>
        <taxon>Dikarya</taxon>
        <taxon>Ascomycota</taxon>
        <taxon>Pezizomycotina</taxon>
        <taxon>Eurotiomycetes</taxon>
        <taxon>Eurotiomycetidae</taxon>
        <taxon>Eurotiales</taxon>
        <taxon>Aspergillaceae</taxon>
        <taxon>Aspergillus</taxon>
        <taxon>Aspergillus subgen. Nidulantes</taxon>
    </lineage>
</organism>
<dbReference type="RefSeq" id="XP_040672277.1">
    <property type="nucleotide sequence ID" value="XM_040810639.1"/>
</dbReference>
<name>A0A1L9PYG9_ASPVE</name>
<dbReference type="InterPro" id="IPR027417">
    <property type="entry name" value="P-loop_NTPase"/>
</dbReference>
<evidence type="ECO:0000313" key="6">
    <source>
        <dbReference type="Proteomes" id="UP000184073"/>
    </source>
</evidence>
<dbReference type="GeneID" id="63726150"/>
<evidence type="ECO:0000313" key="5">
    <source>
        <dbReference type="EMBL" id="OJJ06515.1"/>
    </source>
</evidence>
<dbReference type="InterPro" id="IPR056125">
    <property type="entry name" value="DUF7708"/>
</dbReference>
<dbReference type="Gene3D" id="3.40.50.300">
    <property type="entry name" value="P-loop containing nucleotide triphosphate hydrolases"/>
    <property type="match status" value="1"/>
</dbReference>
<dbReference type="InterPro" id="IPR036770">
    <property type="entry name" value="Ankyrin_rpt-contain_sf"/>
</dbReference>
<evidence type="ECO:0000256" key="2">
    <source>
        <dbReference type="SAM" id="Coils"/>
    </source>
</evidence>
<proteinExistence type="predicted"/>
<evidence type="ECO:0000259" key="4">
    <source>
        <dbReference type="Pfam" id="PF24883"/>
    </source>
</evidence>
<feature type="domain" description="DUF7708" evidence="3">
    <location>
        <begin position="83"/>
        <end position="212"/>
    </location>
</feature>
<evidence type="ECO:0000259" key="3">
    <source>
        <dbReference type="Pfam" id="PF24809"/>
    </source>
</evidence>
<sequence length="1482" mass="167280">MGGRSQDLWLSAMDKLDDADKQRLITFGDITSPSQRLDVLDGFGQTTREAYEICVRKRWSFKLPGEQGKRIIVRDLIGKITHWLEVFKGIGDQAVNFDPAFAALPWAGARFLLQIAINDFAKFDFVVEAAERISRMTSRYRIIEKLYLRRASEATGQLEQALVTLYATTLTYLAKAKRYFEENTALRILHSGLLAKSDLHDLLNKLESHEKEADRCTLLVEAEVNKDAAAQIADLSLEIKQISALREALVRIDRPILNMSHQLDRVEDHLDNLQRREILDWISSQRYGDYHRAIKDRVLEGTCGWIVQHPEFMKWNADSTSSLLWLHGTQGVGKSCLTSVIIEDCMQFARLDRSCALAYFYCSRNTSEPQRADPQRILACIARQLSSASPDHPIAPATLALYDRLRSVDGSREVLTMSELVELILELTNLYSRTTVILDALDECDPETRWKLVDALNDIVADSTGLVKVFISSREEGDLRLSIQDHTGVQMTALENNKDIQKFVEIEAERMVSKRQILGRVKQPSTKEDLKQLIKQDVVSKANGMFRWAELQLASLRGIQFEKDIRYELSRIPRDLDILYEDLYQKAFGCAKGTARAVMQNALKWLLCSRSTLPQKDFLKAITTFLDVDADEFDEDLILDLLSNFVVSYTTESGVESFQFAHLSVREFLEGKPEYSVQSSNSFAAEVSLLTLIGCSGSPNASRFIQELGLDTSTFIPFSDVESHARGIHDYCIRFWGDHCDLAGADNRAEGSKHLHTLLHYFLFDDSDESCPLSRWWRSYPRFLSRRSRSSAHMRHFFDDHERPCDRALYLACCYGFVEIVAMERHEAFNAHLQTECAMAAATHHQHSVLRSLLDPKSDSPLLQDVLSRMVALRDANGVREFLPLLEPSKVTVHMLSLAGSPEVVSMLLDHNRGLQVTTKMAENYGWANDTVSAYLARAPDLEITTGILQNAVGSMDFEAFKRLVDRADPAIITCHVIAEAVFKEHLGPHVIPMTELLLERAGNIEVTEDAMMQAVANNRNPKTLKKLIERGWPLSPHIIEFCALQATKETFQVLSEASCTEISPRLLELAAANVADGDTIVQLLMALLDGTVDNETWSRMLVRCARNTSRGLQTMDMLLRLKPNTKVVEKVFLAALAMNWDDHGMFNRILDGNRELEITDNVVRCALERLRYDEAIRKILDRHGCAIISCDMMLGAVRNRLYGDEMTKLLLHRDSMLEQPSAEVRTAVICNDHSGYEILQMLERRFGQFTFTDADLKSAASGSLKMLKLVLSRCGISRIPDSVLQVAVSRAHLDVLKHLLQLYDGPITREMVVAAAGNEGSGAEKFKLVWNLAPEVKPCPEMFIEAAANLWDDNLNLIMDRVEDESLYQTVLDAAVKSSTSCYAIVRTFLDRGVPIHISSQTVMDAMGSGNGRMLYLLLNDMAGFRITQDIVDLAVKREDLDSLLILYKQGSSMELDLQGVQQRVANYLKTAWSEEFDMHG</sequence>
<dbReference type="STRING" id="1036611.A0A1L9PYG9"/>
<dbReference type="PANTHER" id="PTHR10039">
    <property type="entry name" value="AMELOGENIN"/>
    <property type="match status" value="1"/>
</dbReference>
<dbReference type="Pfam" id="PF24809">
    <property type="entry name" value="DUF7708"/>
    <property type="match status" value="1"/>
</dbReference>
<dbReference type="Gene3D" id="1.25.40.20">
    <property type="entry name" value="Ankyrin repeat-containing domain"/>
    <property type="match status" value="1"/>
</dbReference>
<keyword evidence="6" id="KW-1185">Reference proteome</keyword>
<dbReference type="Pfam" id="PF24883">
    <property type="entry name" value="NPHP3_N"/>
    <property type="match status" value="1"/>
</dbReference>
<dbReference type="EMBL" id="KV878135">
    <property type="protein sequence ID" value="OJJ06515.1"/>
    <property type="molecule type" value="Genomic_DNA"/>
</dbReference>
<keyword evidence="1" id="KW-0677">Repeat</keyword>
<reference evidence="6" key="1">
    <citation type="journal article" date="2017" name="Genome Biol.">
        <title>Comparative genomics reveals high biological diversity and specific adaptations in the industrially and medically important fungal genus Aspergillus.</title>
        <authorList>
            <person name="de Vries R.P."/>
            <person name="Riley R."/>
            <person name="Wiebenga A."/>
            <person name="Aguilar-Osorio G."/>
            <person name="Amillis S."/>
            <person name="Uchima C.A."/>
            <person name="Anderluh G."/>
            <person name="Asadollahi M."/>
            <person name="Askin M."/>
            <person name="Barry K."/>
            <person name="Battaglia E."/>
            <person name="Bayram O."/>
            <person name="Benocci T."/>
            <person name="Braus-Stromeyer S.A."/>
            <person name="Caldana C."/>
            <person name="Canovas D."/>
            <person name="Cerqueira G.C."/>
            <person name="Chen F."/>
            <person name="Chen W."/>
            <person name="Choi C."/>
            <person name="Clum A."/>
            <person name="Dos Santos R.A."/>
            <person name="Damasio A.R."/>
            <person name="Diallinas G."/>
            <person name="Emri T."/>
            <person name="Fekete E."/>
            <person name="Flipphi M."/>
            <person name="Freyberg S."/>
            <person name="Gallo A."/>
            <person name="Gournas C."/>
            <person name="Habgood R."/>
            <person name="Hainaut M."/>
            <person name="Harispe M.L."/>
            <person name="Henrissat B."/>
            <person name="Hilden K.S."/>
            <person name="Hope R."/>
            <person name="Hossain A."/>
            <person name="Karabika E."/>
            <person name="Karaffa L."/>
            <person name="Karanyi Z."/>
            <person name="Krasevec N."/>
            <person name="Kuo A."/>
            <person name="Kusch H."/>
            <person name="LaButti K."/>
            <person name="Lagendijk E.L."/>
            <person name="Lapidus A."/>
            <person name="Levasseur A."/>
            <person name="Lindquist E."/>
            <person name="Lipzen A."/>
            <person name="Logrieco A.F."/>
            <person name="MacCabe A."/>
            <person name="Maekelae M.R."/>
            <person name="Malavazi I."/>
            <person name="Melin P."/>
            <person name="Meyer V."/>
            <person name="Mielnichuk N."/>
            <person name="Miskei M."/>
            <person name="Molnar A.P."/>
            <person name="Mule G."/>
            <person name="Ngan C.Y."/>
            <person name="Orejas M."/>
            <person name="Orosz E."/>
            <person name="Ouedraogo J.P."/>
            <person name="Overkamp K.M."/>
            <person name="Park H.-S."/>
            <person name="Perrone G."/>
            <person name="Piumi F."/>
            <person name="Punt P.J."/>
            <person name="Ram A.F."/>
            <person name="Ramon A."/>
            <person name="Rauscher S."/>
            <person name="Record E."/>
            <person name="Riano-Pachon D.M."/>
            <person name="Robert V."/>
            <person name="Roehrig J."/>
            <person name="Ruller R."/>
            <person name="Salamov A."/>
            <person name="Salih N.S."/>
            <person name="Samson R.A."/>
            <person name="Sandor E."/>
            <person name="Sanguinetti M."/>
            <person name="Schuetze T."/>
            <person name="Sepcic K."/>
            <person name="Shelest E."/>
            <person name="Sherlock G."/>
            <person name="Sophianopoulou V."/>
            <person name="Squina F.M."/>
            <person name="Sun H."/>
            <person name="Susca A."/>
            <person name="Todd R.B."/>
            <person name="Tsang A."/>
            <person name="Unkles S.E."/>
            <person name="van de Wiele N."/>
            <person name="van Rossen-Uffink D."/>
            <person name="Oliveira J.V."/>
            <person name="Vesth T.C."/>
            <person name="Visser J."/>
            <person name="Yu J.-H."/>
            <person name="Zhou M."/>
            <person name="Andersen M.R."/>
            <person name="Archer D.B."/>
            <person name="Baker S.E."/>
            <person name="Benoit I."/>
            <person name="Brakhage A.A."/>
            <person name="Braus G.H."/>
            <person name="Fischer R."/>
            <person name="Frisvad J.C."/>
            <person name="Goldman G.H."/>
            <person name="Houbraken J."/>
            <person name="Oakley B."/>
            <person name="Pocsi I."/>
            <person name="Scazzocchio C."/>
            <person name="Seiboth B."/>
            <person name="vanKuyk P.A."/>
            <person name="Wortman J."/>
            <person name="Dyer P.S."/>
            <person name="Grigoriev I.V."/>
        </authorList>
    </citation>
    <scope>NUCLEOTIDE SEQUENCE [LARGE SCALE GENOMIC DNA]</scope>
    <source>
        <strain evidence="6">CBS 583.65</strain>
    </source>
</reference>
<protein>
    <submittedName>
        <fullName evidence="5">Uncharacterized protein</fullName>
    </submittedName>
</protein>
<evidence type="ECO:0000256" key="1">
    <source>
        <dbReference type="ARBA" id="ARBA00022737"/>
    </source>
</evidence>
<gene>
    <name evidence="5" type="ORF">ASPVEDRAFT_327326</name>
</gene>
<dbReference type="OrthoDB" id="7464126at2759"/>
<dbReference type="Pfam" id="PF23397">
    <property type="entry name" value="DUF7104"/>
    <property type="match status" value="1"/>
</dbReference>
<dbReference type="InterPro" id="IPR055530">
    <property type="entry name" value="DUF7104"/>
</dbReference>
<keyword evidence="2" id="KW-0175">Coiled coil</keyword>
<dbReference type="Proteomes" id="UP000184073">
    <property type="component" value="Unassembled WGS sequence"/>
</dbReference>
<dbReference type="VEuPathDB" id="FungiDB:ASPVEDRAFT_327326"/>
<dbReference type="PANTHER" id="PTHR10039:SF15">
    <property type="entry name" value="NACHT DOMAIN-CONTAINING PROTEIN"/>
    <property type="match status" value="1"/>
</dbReference>
<dbReference type="SUPFAM" id="SSF52540">
    <property type="entry name" value="P-loop containing nucleoside triphosphate hydrolases"/>
    <property type="match status" value="1"/>
</dbReference>